<evidence type="ECO:0000256" key="1">
    <source>
        <dbReference type="ARBA" id="ARBA00000316"/>
    </source>
</evidence>
<feature type="binding site" evidence="5 7">
    <location>
        <position position="136"/>
    </location>
    <ligand>
        <name>substrate</name>
    </ligand>
</feature>
<dbReference type="UniPathway" id="UPA00042">
    <property type="reaction ID" value="UER00497"/>
</dbReference>
<evidence type="ECO:0000256" key="7">
    <source>
        <dbReference type="PIRSR" id="PIRSR600821-52"/>
    </source>
</evidence>
<evidence type="ECO:0000256" key="4">
    <source>
        <dbReference type="ARBA" id="ARBA00023235"/>
    </source>
</evidence>
<feature type="binding site" evidence="5 7">
    <location>
        <position position="310"/>
    </location>
    <ligand>
        <name>substrate</name>
    </ligand>
</feature>
<dbReference type="GO" id="GO:0008784">
    <property type="term" value="F:alanine racemase activity"/>
    <property type="evidence" value="ECO:0007669"/>
    <property type="project" value="UniProtKB-UniRule"/>
</dbReference>
<dbReference type="SMART" id="SM01005">
    <property type="entry name" value="Ala_racemase_C"/>
    <property type="match status" value="1"/>
</dbReference>
<dbReference type="InterPro" id="IPR000821">
    <property type="entry name" value="Ala_racemase"/>
</dbReference>
<dbReference type="InterPro" id="IPR011079">
    <property type="entry name" value="Ala_racemase_C"/>
</dbReference>
<reference evidence="9 10" key="1">
    <citation type="submission" date="2018-11" db="EMBL/GenBank/DDBJ databases">
        <authorList>
            <person name="Stevens M.J."/>
            <person name="Cernela N."/>
            <person name="Spoerry Serrano N."/>
            <person name="Schmitt S."/>
            <person name="Schrenzel J."/>
            <person name="Stephan R."/>
        </authorList>
    </citation>
    <scope>NUCLEOTIDE SEQUENCE [LARGE SCALE GENOMIC DNA]</scope>
    <source>
        <strain evidence="9 10">PP422</strain>
    </source>
</reference>
<dbReference type="PANTHER" id="PTHR30511">
    <property type="entry name" value="ALANINE RACEMASE"/>
    <property type="match status" value="1"/>
</dbReference>
<dbReference type="HAMAP" id="MF_01201">
    <property type="entry name" value="Ala_racemase"/>
    <property type="match status" value="1"/>
</dbReference>
<dbReference type="NCBIfam" id="TIGR00492">
    <property type="entry name" value="alr"/>
    <property type="match status" value="1"/>
</dbReference>
<dbReference type="InterPro" id="IPR001608">
    <property type="entry name" value="Ala_racemase_N"/>
</dbReference>
<accession>A0A426TBI8</accession>
<proteinExistence type="inferred from homology"/>
<name>A0A426TBI8_STRSU</name>
<evidence type="ECO:0000256" key="5">
    <source>
        <dbReference type="HAMAP-Rule" id="MF_01201"/>
    </source>
</evidence>
<dbReference type="CDD" id="cd00430">
    <property type="entry name" value="PLPDE_III_AR"/>
    <property type="match status" value="1"/>
</dbReference>
<evidence type="ECO:0000259" key="8">
    <source>
        <dbReference type="SMART" id="SM01005"/>
    </source>
</evidence>
<dbReference type="Gene3D" id="2.40.37.10">
    <property type="entry name" value="Lyase, Ornithine Decarboxylase, Chain A, domain 1"/>
    <property type="match status" value="1"/>
</dbReference>
<dbReference type="GO" id="GO:0030632">
    <property type="term" value="P:D-alanine biosynthetic process"/>
    <property type="evidence" value="ECO:0007669"/>
    <property type="project" value="UniProtKB-UniRule"/>
</dbReference>
<evidence type="ECO:0000256" key="6">
    <source>
        <dbReference type="PIRSR" id="PIRSR600821-50"/>
    </source>
</evidence>
<feature type="active site" description="Proton acceptor; specific for D-alanine" evidence="5">
    <location>
        <position position="40"/>
    </location>
</feature>
<dbReference type="Pfam" id="PF00842">
    <property type="entry name" value="Ala_racemase_C"/>
    <property type="match status" value="1"/>
</dbReference>
<evidence type="ECO:0000313" key="10">
    <source>
        <dbReference type="Proteomes" id="UP000274117"/>
    </source>
</evidence>
<sequence>MKASIHRPTVAKVKVGNIGHNFDRLTENLPARTKKFAVVKAGAYGHGAVEVARELSSKADGFCVSNMDEALELRQAGLEHPILILGVVPIDCIPLARQTNISLTVSSLDWWHLVQEAGLELDGLSVHIKVDTGMGRLGFRNVEEITELIEELAAADVDFEGIFTHFAAADQADDCYYQEQLQNFQSILDQLTSLPDLIHASNSAASIWHPDAVFNMIRLGDALYGLNPSGRELELPYALLPALSLESQLVHTKLLDAGQKIGYGMTYESQGDEYIGTVPIGYADGLLRAMQGFSVLVDGEPCPIVGRVSMDQITIRLPKSYPLGTKVTLIGQDGDQEITVQDWADYVGTINYEVVCLLSSRIYRQYIE</sequence>
<dbReference type="EMBL" id="RSDO01000016">
    <property type="protein sequence ID" value="RRR51479.1"/>
    <property type="molecule type" value="Genomic_DNA"/>
</dbReference>
<evidence type="ECO:0000313" key="9">
    <source>
        <dbReference type="EMBL" id="RRR51479.1"/>
    </source>
</evidence>
<gene>
    <name evidence="9" type="ORF">EI998_08570</name>
</gene>
<comment type="cofactor">
    <cofactor evidence="2 5 6">
        <name>pyridoxal 5'-phosphate</name>
        <dbReference type="ChEBI" id="CHEBI:597326"/>
    </cofactor>
</comment>
<dbReference type="FunFam" id="3.20.20.10:FF:000002">
    <property type="entry name" value="Alanine racemase"/>
    <property type="match status" value="1"/>
</dbReference>
<dbReference type="GO" id="GO:0030170">
    <property type="term" value="F:pyridoxal phosphate binding"/>
    <property type="evidence" value="ECO:0007669"/>
    <property type="project" value="UniProtKB-UniRule"/>
</dbReference>
<dbReference type="PANTHER" id="PTHR30511:SF0">
    <property type="entry name" value="ALANINE RACEMASE, CATABOLIC-RELATED"/>
    <property type="match status" value="1"/>
</dbReference>
<dbReference type="EC" id="5.1.1.1" evidence="5"/>
<comment type="caution">
    <text evidence="9">The sequence shown here is derived from an EMBL/GenBank/DDBJ whole genome shotgun (WGS) entry which is preliminary data.</text>
</comment>
<comment type="catalytic activity">
    <reaction evidence="1 5">
        <text>L-alanine = D-alanine</text>
        <dbReference type="Rhea" id="RHEA:20249"/>
        <dbReference type="ChEBI" id="CHEBI:57416"/>
        <dbReference type="ChEBI" id="CHEBI:57972"/>
        <dbReference type="EC" id="5.1.1.1"/>
    </reaction>
</comment>
<comment type="similarity">
    <text evidence="5">Belongs to the alanine racemase family.</text>
</comment>
<dbReference type="SUPFAM" id="SSF51419">
    <property type="entry name" value="PLP-binding barrel"/>
    <property type="match status" value="1"/>
</dbReference>
<dbReference type="PRINTS" id="PR00992">
    <property type="entry name" value="ALARACEMASE"/>
</dbReference>
<evidence type="ECO:0000256" key="3">
    <source>
        <dbReference type="ARBA" id="ARBA00022898"/>
    </source>
</evidence>
<dbReference type="GO" id="GO:0009252">
    <property type="term" value="P:peptidoglycan biosynthetic process"/>
    <property type="evidence" value="ECO:0007669"/>
    <property type="project" value="TreeGrafter"/>
</dbReference>
<dbReference type="InterPro" id="IPR009006">
    <property type="entry name" value="Ala_racemase/Decarboxylase_C"/>
</dbReference>
<reference evidence="9 10" key="2">
    <citation type="submission" date="2018-12" db="EMBL/GenBank/DDBJ databases">
        <title>Whole-genome sequences of fifteen clinical Streptococcus suis strains isolated from pigs between 2006 and 2018.</title>
        <authorList>
            <person name="Stevens M.J.A."/>
            <person name="Cernela N."/>
            <person name="Spoerry Serrano N."/>
            <person name="Schmitt S."/>
            <person name="Schrenzel J."/>
            <person name="Stephan R."/>
        </authorList>
    </citation>
    <scope>NUCLEOTIDE SEQUENCE [LARGE SCALE GENOMIC DNA]</scope>
    <source>
        <strain evidence="9 10">PP422</strain>
    </source>
</reference>
<protein>
    <recommendedName>
        <fullName evidence="5">Alanine racemase</fullName>
        <ecNumber evidence="5">5.1.1.1</ecNumber>
    </recommendedName>
</protein>
<dbReference type="SUPFAM" id="SSF50621">
    <property type="entry name" value="Alanine racemase C-terminal domain-like"/>
    <property type="match status" value="1"/>
</dbReference>
<organism evidence="9 10">
    <name type="scientific">Streptococcus suis</name>
    <dbReference type="NCBI Taxonomy" id="1307"/>
    <lineage>
        <taxon>Bacteria</taxon>
        <taxon>Bacillati</taxon>
        <taxon>Bacillota</taxon>
        <taxon>Bacilli</taxon>
        <taxon>Lactobacillales</taxon>
        <taxon>Streptococcaceae</taxon>
        <taxon>Streptococcus</taxon>
    </lineage>
</organism>
<feature type="domain" description="Alanine racemase C-terminal" evidence="8">
    <location>
        <begin position="242"/>
        <end position="367"/>
    </location>
</feature>
<comment type="function">
    <text evidence="5">Catalyzes the interconversion of L-alanine and D-alanine. May also act on other amino acids.</text>
</comment>
<keyword evidence="3 5" id="KW-0663">Pyridoxal phosphate</keyword>
<dbReference type="InterPro" id="IPR029066">
    <property type="entry name" value="PLP-binding_barrel"/>
</dbReference>
<dbReference type="Pfam" id="PF01168">
    <property type="entry name" value="Ala_racemase_N"/>
    <property type="match status" value="1"/>
</dbReference>
<evidence type="ECO:0000256" key="2">
    <source>
        <dbReference type="ARBA" id="ARBA00001933"/>
    </source>
</evidence>
<keyword evidence="4 5" id="KW-0413">Isomerase</keyword>
<dbReference type="AlphaFoldDB" id="A0A426TBI8"/>
<dbReference type="FunFam" id="2.40.37.10:FF:000006">
    <property type="entry name" value="Alanine racemase"/>
    <property type="match status" value="1"/>
</dbReference>
<dbReference type="Proteomes" id="UP000274117">
    <property type="component" value="Unassembled WGS sequence"/>
</dbReference>
<comment type="pathway">
    <text evidence="5">Amino-acid biosynthesis; D-alanine biosynthesis; D-alanine from L-alanine: step 1/1.</text>
</comment>
<dbReference type="Gene3D" id="3.20.20.10">
    <property type="entry name" value="Alanine racemase"/>
    <property type="match status" value="1"/>
</dbReference>
<dbReference type="GO" id="GO:0005829">
    <property type="term" value="C:cytosol"/>
    <property type="evidence" value="ECO:0007669"/>
    <property type="project" value="TreeGrafter"/>
</dbReference>
<feature type="modified residue" description="N6-(pyridoxal phosphate)lysine" evidence="5 6">
    <location>
        <position position="40"/>
    </location>
</feature>
<feature type="active site" description="Proton acceptor; specific for L-alanine" evidence="5">
    <location>
        <position position="263"/>
    </location>
</feature>